<feature type="binding site" evidence="7">
    <location>
        <position position="98"/>
    </location>
    <ligand>
        <name>Zn(2+)</name>
        <dbReference type="ChEBI" id="CHEBI:29105"/>
    </ligand>
</feature>
<dbReference type="STRING" id="45076.Lwor_0543"/>
<name>A0A0W1AJJ0_9GAMM</name>
<reference evidence="9 10" key="1">
    <citation type="submission" date="2015-11" db="EMBL/GenBank/DDBJ databases">
        <title>Genomic analysis of 38 Legionella species identifies large and diverse effector repertoires.</title>
        <authorList>
            <person name="Burstein D."/>
            <person name="Amaro F."/>
            <person name="Zusman T."/>
            <person name="Lifshitz Z."/>
            <person name="Cohen O."/>
            <person name="Gilbert J.A."/>
            <person name="Pupko T."/>
            <person name="Shuman H.A."/>
            <person name="Segal G."/>
        </authorList>
    </citation>
    <scope>NUCLEOTIDE SEQUENCE [LARGE SCALE GENOMIC DNA]</scope>
    <source>
        <strain evidence="9 10">ATCC 49508</strain>
    </source>
</reference>
<evidence type="ECO:0000256" key="8">
    <source>
        <dbReference type="SAM" id="MobiDB-lite"/>
    </source>
</evidence>
<keyword evidence="10" id="KW-1185">Reference proteome</keyword>
<keyword evidence="3 7" id="KW-0479">Metal-binding</keyword>
<evidence type="ECO:0000256" key="3">
    <source>
        <dbReference type="ARBA" id="ARBA00022723"/>
    </source>
</evidence>
<evidence type="ECO:0000256" key="4">
    <source>
        <dbReference type="ARBA" id="ARBA00022833"/>
    </source>
</evidence>
<dbReference type="InterPro" id="IPR045066">
    <property type="entry name" value="Beta_CA_cladeB"/>
</dbReference>
<evidence type="ECO:0000256" key="7">
    <source>
        <dbReference type="PIRSR" id="PIRSR601765-1"/>
    </source>
</evidence>
<comment type="catalytic activity">
    <reaction evidence="6">
        <text>hydrogencarbonate + H(+) = CO2 + H2O</text>
        <dbReference type="Rhea" id="RHEA:10748"/>
        <dbReference type="ChEBI" id="CHEBI:15377"/>
        <dbReference type="ChEBI" id="CHEBI:15378"/>
        <dbReference type="ChEBI" id="CHEBI:16526"/>
        <dbReference type="ChEBI" id="CHEBI:17544"/>
        <dbReference type="EC" id="4.2.1.1"/>
    </reaction>
</comment>
<gene>
    <name evidence="9" type="ORF">Lwor_0543</name>
</gene>
<dbReference type="EC" id="4.2.1.1" evidence="2"/>
<dbReference type="PANTHER" id="PTHR11002">
    <property type="entry name" value="CARBONIC ANHYDRASE"/>
    <property type="match status" value="1"/>
</dbReference>
<evidence type="ECO:0000313" key="9">
    <source>
        <dbReference type="EMBL" id="KTD81505.1"/>
    </source>
</evidence>
<feature type="binding site" evidence="7">
    <location>
        <position position="101"/>
    </location>
    <ligand>
        <name>Zn(2+)</name>
        <dbReference type="ChEBI" id="CHEBI:29105"/>
    </ligand>
</feature>
<comment type="caution">
    <text evidence="9">The sequence shown here is derived from an EMBL/GenBank/DDBJ whole genome shotgun (WGS) entry which is preliminary data.</text>
</comment>
<dbReference type="GO" id="GO:0004089">
    <property type="term" value="F:carbonate dehydratase activity"/>
    <property type="evidence" value="ECO:0007669"/>
    <property type="project" value="UniProtKB-EC"/>
</dbReference>
<dbReference type="OrthoDB" id="9797527at2"/>
<dbReference type="PATRIC" id="fig|45076.6.peg.599"/>
<protein>
    <recommendedName>
        <fullName evidence="2">carbonic anhydrase</fullName>
        <ecNumber evidence="2">4.2.1.1</ecNumber>
    </recommendedName>
</protein>
<dbReference type="RefSeq" id="WP_058492376.1">
    <property type="nucleotide sequence ID" value="NZ_CBCRUR010000006.1"/>
</dbReference>
<dbReference type="Gene3D" id="3.40.1050.10">
    <property type="entry name" value="Carbonic anhydrase"/>
    <property type="match status" value="1"/>
</dbReference>
<feature type="binding site" evidence="7">
    <location>
        <position position="42"/>
    </location>
    <ligand>
        <name>Zn(2+)</name>
        <dbReference type="ChEBI" id="CHEBI:29105"/>
    </ligand>
</feature>
<accession>A0A0W1AJJ0</accession>
<dbReference type="CDD" id="cd00884">
    <property type="entry name" value="beta_CA_cladeB"/>
    <property type="match status" value="1"/>
</dbReference>
<sequence>MFMELLFGLSRFKEKSFQEMKTLFEQLSCEQNPETLFITCSDSRIVPSLITQAYPGDLFTIRNIGNIIPPYPSAFSETAALEYTFKVLNIKDVIICGHSNCGAMKGLLTPHIEEHLPSVASWLSHSQAALNAVEEARTSGLRDPLQELEMATKKNIVQQMEHLKSYPLILDKIQRGDLKVHGWYYELNKGNVFIYDPCTQEFIDFDSALEREIESRKIKILSGVCLQYLQGRAVLKPAADYSQSTGEIQQLKEPLWELIKEPLKEQLWAELSGFYEGPDDKKFHDLVESCASLKLQAIGEFESDASCASSSSQSPLLSASIFTQSEHRGIARHLAQGLPDKKDDYEQNPVSHSLMT</sequence>
<keyword evidence="4 7" id="KW-0862">Zinc</keyword>
<dbReference type="SMART" id="SM00947">
    <property type="entry name" value="Pro_CA"/>
    <property type="match status" value="1"/>
</dbReference>
<evidence type="ECO:0000313" key="10">
    <source>
        <dbReference type="Proteomes" id="UP000054662"/>
    </source>
</evidence>
<keyword evidence="5" id="KW-0456">Lyase</keyword>
<dbReference type="GO" id="GO:0008270">
    <property type="term" value="F:zinc ion binding"/>
    <property type="evidence" value="ECO:0007669"/>
    <property type="project" value="InterPro"/>
</dbReference>
<organism evidence="9 10">
    <name type="scientific">Legionella worsleiensis</name>
    <dbReference type="NCBI Taxonomy" id="45076"/>
    <lineage>
        <taxon>Bacteria</taxon>
        <taxon>Pseudomonadati</taxon>
        <taxon>Pseudomonadota</taxon>
        <taxon>Gammaproteobacteria</taxon>
        <taxon>Legionellales</taxon>
        <taxon>Legionellaceae</taxon>
        <taxon>Legionella</taxon>
    </lineage>
</organism>
<dbReference type="SUPFAM" id="SSF53056">
    <property type="entry name" value="beta-carbonic anhydrase, cab"/>
    <property type="match status" value="1"/>
</dbReference>
<feature type="binding site" evidence="7">
    <location>
        <position position="40"/>
    </location>
    <ligand>
        <name>Zn(2+)</name>
        <dbReference type="ChEBI" id="CHEBI:29105"/>
    </ligand>
</feature>
<dbReference type="EMBL" id="LNZC01000004">
    <property type="protein sequence ID" value="KTD81505.1"/>
    <property type="molecule type" value="Genomic_DNA"/>
</dbReference>
<evidence type="ECO:0000256" key="6">
    <source>
        <dbReference type="ARBA" id="ARBA00048348"/>
    </source>
</evidence>
<dbReference type="Pfam" id="PF00484">
    <property type="entry name" value="Pro_CA"/>
    <property type="match status" value="1"/>
</dbReference>
<dbReference type="PROSITE" id="PS00704">
    <property type="entry name" value="PROK_CO2_ANHYDRASE_1"/>
    <property type="match status" value="1"/>
</dbReference>
<proteinExistence type="inferred from homology"/>
<dbReference type="Proteomes" id="UP000054662">
    <property type="component" value="Unassembled WGS sequence"/>
</dbReference>
<dbReference type="GO" id="GO:0015976">
    <property type="term" value="P:carbon utilization"/>
    <property type="evidence" value="ECO:0007669"/>
    <property type="project" value="InterPro"/>
</dbReference>
<feature type="region of interest" description="Disordered" evidence="8">
    <location>
        <begin position="335"/>
        <end position="356"/>
    </location>
</feature>
<dbReference type="PANTHER" id="PTHR11002:SF76">
    <property type="entry name" value="CARBONIC ANHYDRASE"/>
    <property type="match status" value="1"/>
</dbReference>
<dbReference type="InterPro" id="IPR036874">
    <property type="entry name" value="Carbonic_anhydrase_sf"/>
</dbReference>
<evidence type="ECO:0000256" key="5">
    <source>
        <dbReference type="ARBA" id="ARBA00023239"/>
    </source>
</evidence>
<comment type="cofactor">
    <cofactor evidence="7">
        <name>Zn(2+)</name>
        <dbReference type="ChEBI" id="CHEBI:29105"/>
    </cofactor>
    <text evidence="7">Binds 1 zinc ion per subunit.</text>
</comment>
<evidence type="ECO:0000256" key="2">
    <source>
        <dbReference type="ARBA" id="ARBA00012925"/>
    </source>
</evidence>
<comment type="similarity">
    <text evidence="1">Belongs to the beta-class carbonic anhydrase family.</text>
</comment>
<dbReference type="AlphaFoldDB" id="A0A0W1AJJ0"/>
<evidence type="ECO:0000256" key="1">
    <source>
        <dbReference type="ARBA" id="ARBA00006217"/>
    </source>
</evidence>
<dbReference type="InterPro" id="IPR015892">
    <property type="entry name" value="Carbonic_anhydrase_CS"/>
</dbReference>
<dbReference type="InterPro" id="IPR001765">
    <property type="entry name" value="Carbonic_anhydrase"/>
</dbReference>